<protein>
    <submittedName>
        <fullName evidence="1">Uncharacterized protein</fullName>
    </submittedName>
</protein>
<sequence>MSTAHSTNRAISIPMKNIFPLLQDFTASYRALMILAMTNAFGYTAPHIPHTSGDTKCSYETPQDKMVLFITLRGVPKLSVTTKGRAAFLIEDAEALTFDALREASKNKMHRLYDEDNAKLLQSFDKHVEGMNSMRLSTMSRHSMCLLKLDFSNEVERSIFLKDFYYSDDPSVDCSSRWRPDNWLKYLKEEVAKGKGWEPVY</sequence>
<name>A0A166N1U3_9AGAM</name>
<evidence type="ECO:0000313" key="1">
    <source>
        <dbReference type="EMBL" id="KZP24561.1"/>
    </source>
</evidence>
<dbReference type="AlphaFoldDB" id="A0A166N1U3"/>
<evidence type="ECO:0000313" key="2">
    <source>
        <dbReference type="Proteomes" id="UP000076532"/>
    </source>
</evidence>
<accession>A0A166N1U3</accession>
<proteinExistence type="predicted"/>
<dbReference type="OrthoDB" id="2738407at2759"/>
<keyword evidence="2" id="KW-1185">Reference proteome</keyword>
<gene>
    <name evidence="1" type="ORF">FIBSPDRAFT_1042028</name>
</gene>
<organism evidence="1 2">
    <name type="scientific">Athelia psychrophila</name>
    <dbReference type="NCBI Taxonomy" id="1759441"/>
    <lineage>
        <taxon>Eukaryota</taxon>
        <taxon>Fungi</taxon>
        <taxon>Dikarya</taxon>
        <taxon>Basidiomycota</taxon>
        <taxon>Agaricomycotina</taxon>
        <taxon>Agaricomycetes</taxon>
        <taxon>Agaricomycetidae</taxon>
        <taxon>Atheliales</taxon>
        <taxon>Atheliaceae</taxon>
        <taxon>Athelia</taxon>
    </lineage>
</organism>
<reference evidence="1 2" key="1">
    <citation type="journal article" date="2016" name="Mol. Biol. Evol.">
        <title>Comparative Genomics of Early-Diverging Mushroom-Forming Fungi Provides Insights into the Origins of Lignocellulose Decay Capabilities.</title>
        <authorList>
            <person name="Nagy L.G."/>
            <person name="Riley R."/>
            <person name="Tritt A."/>
            <person name="Adam C."/>
            <person name="Daum C."/>
            <person name="Floudas D."/>
            <person name="Sun H."/>
            <person name="Yadav J.S."/>
            <person name="Pangilinan J."/>
            <person name="Larsson K.H."/>
            <person name="Matsuura K."/>
            <person name="Barry K."/>
            <person name="Labutti K."/>
            <person name="Kuo R."/>
            <person name="Ohm R.A."/>
            <person name="Bhattacharya S.S."/>
            <person name="Shirouzu T."/>
            <person name="Yoshinaga Y."/>
            <person name="Martin F.M."/>
            <person name="Grigoriev I.V."/>
            <person name="Hibbett D.S."/>
        </authorList>
    </citation>
    <scope>NUCLEOTIDE SEQUENCE [LARGE SCALE GENOMIC DNA]</scope>
    <source>
        <strain evidence="1 2">CBS 109695</strain>
    </source>
</reference>
<dbReference type="Proteomes" id="UP000076532">
    <property type="component" value="Unassembled WGS sequence"/>
</dbReference>
<dbReference type="EMBL" id="KV417525">
    <property type="protein sequence ID" value="KZP24561.1"/>
    <property type="molecule type" value="Genomic_DNA"/>
</dbReference>